<feature type="compositionally biased region" description="Basic residues" evidence="1">
    <location>
        <begin position="401"/>
        <end position="410"/>
    </location>
</feature>
<organism evidence="2 3">
    <name type="scientific">Aedes albopictus</name>
    <name type="common">Asian tiger mosquito</name>
    <name type="synonym">Stegomyia albopicta</name>
    <dbReference type="NCBI Taxonomy" id="7160"/>
    <lineage>
        <taxon>Eukaryota</taxon>
        <taxon>Metazoa</taxon>
        <taxon>Ecdysozoa</taxon>
        <taxon>Arthropoda</taxon>
        <taxon>Hexapoda</taxon>
        <taxon>Insecta</taxon>
        <taxon>Pterygota</taxon>
        <taxon>Neoptera</taxon>
        <taxon>Endopterygota</taxon>
        <taxon>Diptera</taxon>
        <taxon>Nematocera</taxon>
        <taxon>Culicoidea</taxon>
        <taxon>Culicidae</taxon>
        <taxon>Culicinae</taxon>
        <taxon>Aedini</taxon>
        <taxon>Aedes</taxon>
        <taxon>Stegomyia</taxon>
    </lineage>
</organism>
<dbReference type="RefSeq" id="XP_062706296.1">
    <property type="nucleotide sequence ID" value="XM_062850312.1"/>
</dbReference>
<dbReference type="EnsemblMetazoa" id="AALFPA23_005098.R6444">
    <property type="protein sequence ID" value="AALFPA23_005098.P6444"/>
    <property type="gene ID" value="AALFPA23_005098"/>
</dbReference>
<accession>A0ABM1Y2N8</accession>
<name>A0ABM1Y2N8_AEDAL</name>
<feature type="region of interest" description="Disordered" evidence="1">
    <location>
        <begin position="459"/>
        <end position="479"/>
    </location>
</feature>
<protein>
    <submittedName>
        <fullName evidence="2">Uncharacterized protein</fullName>
    </submittedName>
</protein>
<feature type="region of interest" description="Disordered" evidence="1">
    <location>
        <begin position="380"/>
        <end position="411"/>
    </location>
</feature>
<feature type="compositionally biased region" description="Polar residues" evidence="1">
    <location>
        <begin position="622"/>
        <end position="634"/>
    </location>
</feature>
<reference evidence="2" key="2">
    <citation type="submission" date="2025-05" db="UniProtKB">
        <authorList>
            <consortium name="EnsemblMetazoa"/>
        </authorList>
    </citation>
    <scope>IDENTIFICATION</scope>
    <source>
        <strain evidence="2">Foshan</strain>
    </source>
</reference>
<dbReference type="GeneID" id="109414801"/>
<proteinExistence type="predicted"/>
<evidence type="ECO:0000313" key="2">
    <source>
        <dbReference type="EnsemblMetazoa" id="AALFPA23_005098.P6444"/>
    </source>
</evidence>
<feature type="region of interest" description="Disordered" evidence="1">
    <location>
        <begin position="599"/>
        <end position="634"/>
    </location>
</feature>
<feature type="region of interest" description="Disordered" evidence="1">
    <location>
        <begin position="307"/>
        <end position="326"/>
    </location>
</feature>
<feature type="compositionally biased region" description="Basic and acidic residues" evidence="1">
    <location>
        <begin position="606"/>
        <end position="621"/>
    </location>
</feature>
<sequence length="756" mass="83363">MSKKVFQRLLRSPAKVRPTDLLSDREYRDLSATSFEEYYRSNFNTEQLRNLTTAEANQLEMFYLLREKKADRIKKRLRDKPPRTVAPPVIVRYVPGSEQPGPVVENAEDTVEQAAHEIDLVVDNIERQLADAPHLDHLPEQSLAPVQQEPMETSAPAEEIQRALDSLDVSMTQIDLSQAMPPRELLLEEPPVELPPVPLGAVEADLDLGPPGDAAAFFGVDHPMPVSDRAILDRLRQEFPTLGRPPIAGRFEELDVAPMPITDGADLMPPPPATVEAGISASTPIVPNPNIRRFYHTNLSAIKAPALAAEEPQRTEQEPQVGPPVGTADTPVDNLVEDASPPIIEKVAEDRALPEPIQIPPLETVPTVEAMPVQQEDVVAPPTVPAPEPIESSSSEGHPVPRPRRSRKTIQKVPTYTDSSIPVTMNLRSVFTFDTNDVPEMYEQSRALIQCIIDSRPAGAVRQGRPSGPERPSLPNGIEEHPIMRDISATQAELSSIREPNVTNQSKLYPIAERPQREQQEEQQLPGVSMSVPIGETTLPPVIEPVVPPIPSLVEVPLEHTSQLLLDTGLGNQMLFPDSSVNISVPQIVITDTSTSLDTGIGVNRETPDVAERPPPAERSRAIQTDSGAVSTEPVQVVPVRGEPNRNDDQVAQPQDTSHDGMLISMLKLYLAQQREIAKTKRNAITTDRLAQITDTGRMASARRFKQLLTLKEWGFIELETGATSQLKKISLLCKTLNFDTLTSTSRKARWKGRIW</sequence>
<dbReference type="Proteomes" id="UP000069940">
    <property type="component" value="Unassembled WGS sequence"/>
</dbReference>
<evidence type="ECO:0000313" key="3">
    <source>
        <dbReference type="Proteomes" id="UP000069940"/>
    </source>
</evidence>
<evidence type="ECO:0000256" key="1">
    <source>
        <dbReference type="SAM" id="MobiDB-lite"/>
    </source>
</evidence>
<keyword evidence="3" id="KW-1185">Reference proteome</keyword>
<reference evidence="3" key="1">
    <citation type="journal article" date="2015" name="Proc. Natl. Acad. Sci. U.S.A.">
        <title>Genome sequence of the Asian Tiger mosquito, Aedes albopictus, reveals insights into its biology, genetics, and evolution.</title>
        <authorList>
            <person name="Chen X.G."/>
            <person name="Jiang X."/>
            <person name="Gu J."/>
            <person name="Xu M."/>
            <person name="Wu Y."/>
            <person name="Deng Y."/>
            <person name="Zhang C."/>
            <person name="Bonizzoni M."/>
            <person name="Dermauw W."/>
            <person name="Vontas J."/>
            <person name="Armbruster P."/>
            <person name="Huang X."/>
            <person name="Yang Y."/>
            <person name="Zhang H."/>
            <person name="He W."/>
            <person name="Peng H."/>
            <person name="Liu Y."/>
            <person name="Wu K."/>
            <person name="Chen J."/>
            <person name="Lirakis M."/>
            <person name="Topalis P."/>
            <person name="Van Leeuwen T."/>
            <person name="Hall A.B."/>
            <person name="Jiang X."/>
            <person name="Thorpe C."/>
            <person name="Mueller R.L."/>
            <person name="Sun C."/>
            <person name="Waterhouse R.M."/>
            <person name="Yan G."/>
            <person name="Tu Z.J."/>
            <person name="Fang X."/>
            <person name="James A.A."/>
        </authorList>
    </citation>
    <scope>NUCLEOTIDE SEQUENCE [LARGE SCALE GENOMIC DNA]</scope>
    <source>
        <strain evidence="3">Foshan</strain>
    </source>
</reference>